<dbReference type="Proteomes" id="UP000000493">
    <property type="component" value="Chromosome"/>
</dbReference>
<reference evidence="1 2" key="2">
    <citation type="journal article" date="2012" name="Stand. Genomic Sci.">
        <title>Complete genome sequence of the aquatic bacterium Runella slithyformis type strain (LSU 4(T)).</title>
        <authorList>
            <person name="Copeland A."/>
            <person name="Zhang X."/>
            <person name="Misra M."/>
            <person name="Lapidus A."/>
            <person name="Nolan M."/>
            <person name="Lucas S."/>
            <person name="Deshpande S."/>
            <person name="Cheng J.F."/>
            <person name="Tapia R."/>
            <person name="Goodwin L.A."/>
            <person name="Pitluck S."/>
            <person name="Liolios K."/>
            <person name="Pagani I."/>
            <person name="Ivanova N."/>
            <person name="Mikhailova N."/>
            <person name="Pati A."/>
            <person name="Chen A."/>
            <person name="Palaniappan K."/>
            <person name="Land M."/>
            <person name="Hauser L."/>
            <person name="Pan C."/>
            <person name="Jeffries C.D."/>
            <person name="Detter J.C."/>
            <person name="Brambilla E.M."/>
            <person name="Rohde M."/>
            <person name="Djao O.D."/>
            <person name="Goker M."/>
            <person name="Sikorski J."/>
            <person name="Tindall B.J."/>
            <person name="Woyke T."/>
            <person name="Bristow J."/>
            <person name="Eisen J.A."/>
            <person name="Markowitz V."/>
            <person name="Hugenholtz P."/>
            <person name="Kyrpides N.C."/>
            <person name="Klenk H.P."/>
            <person name="Mavromatis K."/>
        </authorList>
    </citation>
    <scope>NUCLEOTIDE SEQUENCE [LARGE SCALE GENOMIC DNA]</scope>
    <source>
        <strain evidence="2">ATCC 29530 / DSM 19594 / LMG 11500 / NCIMB 11436 / LSU 4</strain>
    </source>
</reference>
<gene>
    <name evidence="1" type="ordered locus">Runsl_2683</name>
</gene>
<proteinExistence type="predicted"/>
<dbReference type="AlphaFoldDB" id="A0A7U3ZKV3"/>
<dbReference type="PANTHER" id="PTHR30565:SF9">
    <property type="entry name" value="PROTEIN YCIF"/>
    <property type="match status" value="1"/>
</dbReference>
<dbReference type="EMBL" id="CP002859">
    <property type="protein sequence ID" value="AEI49082.1"/>
    <property type="molecule type" value="Genomic_DNA"/>
</dbReference>
<dbReference type="PANTHER" id="PTHR30565">
    <property type="entry name" value="PROTEIN YCIF"/>
    <property type="match status" value="1"/>
</dbReference>
<dbReference type="InterPro" id="IPR009078">
    <property type="entry name" value="Ferritin-like_SF"/>
</dbReference>
<keyword evidence="2" id="KW-1185">Reference proteome</keyword>
<dbReference type="RefSeq" id="WP_013928391.1">
    <property type="nucleotide sequence ID" value="NC_015703.1"/>
</dbReference>
<dbReference type="CDD" id="cd07909">
    <property type="entry name" value="YciF"/>
    <property type="match status" value="1"/>
</dbReference>
<dbReference type="Gene3D" id="1.20.1260.10">
    <property type="match status" value="1"/>
</dbReference>
<name>A0A7U3ZKV3_RUNSL</name>
<sequence>MNTQKISDRMKQSPLHQLFVEEIQDIYWAEKHLLKALPKMAEAATSTELRKAFEDHLDITQIHVERLERVFASLDEKAETKTCEALKGLIREADEIIDDTEEGTMVRDCGLILAAQKVEHYEIATYGTLRTLAAIMGHKEAQELLQATLDEEHSADVELTQVAMSFVNEEAMSER</sequence>
<accession>A0A7U3ZKV3</accession>
<evidence type="ECO:0000313" key="1">
    <source>
        <dbReference type="EMBL" id="AEI49082.1"/>
    </source>
</evidence>
<dbReference type="SUPFAM" id="SSF47240">
    <property type="entry name" value="Ferritin-like"/>
    <property type="match status" value="1"/>
</dbReference>
<reference evidence="2" key="1">
    <citation type="submission" date="2011-06" db="EMBL/GenBank/DDBJ databases">
        <title>The complete genome of chromosome of Runella slithyformis DSM 19594.</title>
        <authorList>
            <consortium name="US DOE Joint Genome Institute (JGI-PGF)"/>
            <person name="Lucas S."/>
            <person name="Han J."/>
            <person name="Lapidus A."/>
            <person name="Bruce D."/>
            <person name="Goodwin L."/>
            <person name="Pitluck S."/>
            <person name="Peters L."/>
            <person name="Kyrpides N."/>
            <person name="Mavromatis K."/>
            <person name="Ivanova N."/>
            <person name="Ovchinnikova G."/>
            <person name="Zhang X."/>
            <person name="Misra M."/>
            <person name="Detter J.C."/>
            <person name="Tapia R."/>
            <person name="Han C."/>
            <person name="Land M."/>
            <person name="Hauser L."/>
            <person name="Markowitz V."/>
            <person name="Cheng J.-F."/>
            <person name="Hugenholtz P."/>
            <person name="Woyke T."/>
            <person name="Wu D."/>
            <person name="Tindall B."/>
            <person name="Faehrich R."/>
            <person name="Brambilla E."/>
            <person name="Klenk H.-P."/>
            <person name="Eisen J.A."/>
        </authorList>
    </citation>
    <scope>NUCLEOTIDE SEQUENCE [LARGE SCALE GENOMIC DNA]</scope>
    <source>
        <strain evidence="2">ATCC 29530 / DSM 19594 / LMG 11500 / NCIMB 11436 / LSU 4</strain>
    </source>
</reference>
<protein>
    <recommendedName>
        <fullName evidence="3">Ferritin-like domain-containing protein</fullName>
    </recommendedName>
</protein>
<dbReference type="KEGG" id="rsi:Runsl_2683"/>
<dbReference type="InterPro" id="IPR012347">
    <property type="entry name" value="Ferritin-like"/>
</dbReference>
<dbReference type="Pfam" id="PF05974">
    <property type="entry name" value="DUF892"/>
    <property type="match status" value="1"/>
</dbReference>
<evidence type="ECO:0008006" key="3">
    <source>
        <dbReference type="Google" id="ProtNLM"/>
    </source>
</evidence>
<dbReference type="InterPro" id="IPR010287">
    <property type="entry name" value="DUF892_YciF-like"/>
</dbReference>
<dbReference type="InterPro" id="IPR047114">
    <property type="entry name" value="YciF"/>
</dbReference>
<organism evidence="1 2">
    <name type="scientific">Runella slithyformis (strain ATCC 29530 / DSM 19594 / LMG 11500 / NCIMB 11436 / LSU 4)</name>
    <dbReference type="NCBI Taxonomy" id="761193"/>
    <lineage>
        <taxon>Bacteria</taxon>
        <taxon>Pseudomonadati</taxon>
        <taxon>Bacteroidota</taxon>
        <taxon>Cytophagia</taxon>
        <taxon>Cytophagales</taxon>
        <taxon>Spirosomataceae</taxon>
        <taxon>Runella</taxon>
    </lineage>
</organism>
<evidence type="ECO:0000313" key="2">
    <source>
        <dbReference type="Proteomes" id="UP000000493"/>
    </source>
</evidence>